<dbReference type="InterPro" id="IPR036291">
    <property type="entry name" value="NAD(P)-bd_dom_sf"/>
</dbReference>
<protein>
    <submittedName>
        <fullName evidence="4">Dehydrogenase</fullName>
    </submittedName>
</protein>
<dbReference type="SUPFAM" id="SSF51735">
    <property type="entry name" value="NAD(P)-binding Rossmann-fold domains"/>
    <property type="match status" value="1"/>
</dbReference>
<keyword evidence="1" id="KW-0521">NADP</keyword>
<accession>A0A363UJH3</accession>
<evidence type="ECO:0000259" key="3">
    <source>
        <dbReference type="Pfam" id="PF01488"/>
    </source>
</evidence>
<dbReference type="InterPro" id="IPR006151">
    <property type="entry name" value="Shikm_DH/Glu-tRNA_Rdtase"/>
</dbReference>
<proteinExistence type="predicted"/>
<feature type="domain" description="Quinate/shikimate 5-dehydrogenase/glutamyl-tRNA reductase" evidence="3">
    <location>
        <begin position="467"/>
        <end position="570"/>
    </location>
</feature>
<dbReference type="RefSeq" id="WP_109720756.1">
    <property type="nucleotide sequence ID" value="NZ_QEQK01000010.1"/>
</dbReference>
<dbReference type="EMBL" id="QEQK01000010">
    <property type="protein sequence ID" value="PWN55517.1"/>
    <property type="molecule type" value="Genomic_DNA"/>
</dbReference>
<evidence type="ECO:0000313" key="5">
    <source>
        <dbReference type="Proteomes" id="UP000251800"/>
    </source>
</evidence>
<dbReference type="OrthoDB" id="9780944at2"/>
<name>A0A363UJH3_9GAMM</name>
<gene>
    <name evidence="4" type="ORF">DEH80_12050</name>
</gene>
<dbReference type="Pfam" id="PF01488">
    <property type="entry name" value="Shikimate_DH"/>
    <property type="match status" value="1"/>
</dbReference>
<evidence type="ECO:0000256" key="1">
    <source>
        <dbReference type="ARBA" id="ARBA00022857"/>
    </source>
</evidence>
<feature type="compositionally biased region" description="Basic and acidic residues" evidence="2">
    <location>
        <begin position="685"/>
        <end position="696"/>
    </location>
</feature>
<dbReference type="Gene3D" id="3.40.50.720">
    <property type="entry name" value="NAD(P)-binding Rossmann-like Domain"/>
    <property type="match status" value="1"/>
</dbReference>
<evidence type="ECO:0000313" key="4">
    <source>
        <dbReference type="EMBL" id="PWN55517.1"/>
    </source>
</evidence>
<keyword evidence="5" id="KW-1185">Reference proteome</keyword>
<sequence length="696" mass="75921">MKHVVSVTMGSSTNDFTFETDFLGQPFTVSRVGADGDESQAWELLRRHQAKADAIGLGMIRDHHDVGTRRIVHADTERMLGVVTRVPATTGAALRRLLQVRAVRHVQKQLGNFFNNNKVLFLSGVVNYDMAVAMADYTPNLRFADAVLQTGAPKMLTSLNQLEVFARGARLAESVLPLRTLSTVMPGLSAVKSSLVRKQIRDSHTVVGTFDDLKQFMEDGALKDKTVITSAVDDERFAAFKRWEANLVVDVSPTLFDHVVGTNTIQAMILAALNMSSEELADADLEDIIRELAIKPRLLHPTGEFRNIRRFAFVIHPLSQEYITKGFPLPKATPKVVMDKVEQAAAHMPPMVYSKMSNIVSPAGAEAEGWLITVGGTPREMLARSPEFTYRRLLMAASMAQKMGAQIIGLGAFTKVVGDAGVTVARRAEIPVTTGNSYSASGALWAAADAVRRMGLVKINKNQKIAGKTMVVGATGSIGSVSARLLAMAVDEVYLAGRNMKKLEALKASMLKDTPQAKIVATTNYEDHLHEMDMIVTSTSGAGKKILDITKVKPGCVITDVARPLDLPPEEVAKRPDVLVIESGEIELPTDVKMKDIGLPPNVIYACLAETIVLALEGRFEVFTIGRDTEWEKVKEIYKLGLKHGMKLAAISGVNGVFTDEDIAEVKRLALEARKNWTPGQATRSRPESRKKDAAA</sequence>
<comment type="caution">
    <text evidence="4">The sequence shown here is derived from an EMBL/GenBank/DDBJ whole genome shotgun (WGS) entry which is preliminary data.</text>
</comment>
<feature type="region of interest" description="Disordered" evidence="2">
    <location>
        <begin position="677"/>
        <end position="696"/>
    </location>
</feature>
<reference evidence="4 5" key="1">
    <citation type="submission" date="2018-05" db="EMBL/GenBank/DDBJ databases">
        <title>Abyssibacter profundi OUC007T gen. nov., sp. nov, a marine bacterium isolated from seawater of the Mariana Trench.</title>
        <authorList>
            <person name="Zhou S."/>
        </authorList>
    </citation>
    <scope>NUCLEOTIDE SEQUENCE [LARGE SCALE GENOMIC DNA]</scope>
    <source>
        <strain evidence="4 5">OUC007</strain>
    </source>
</reference>
<dbReference type="Proteomes" id="UP000251800">
    <property type="component" value="Unassembled WGS sequence"/>
</dbReference>
<evidence type="ECO:0000256" key="2">
    <source>
        <dbReference type="SAM" id="MobiDB-lite"/>
    </source>
</evidence>
<organism evidence="4 5">
    <name type="scientific">Abyssibacter profundi</name>
    <dbReference type="NCBI Taxonomy" id="2182787"/>
    <lineage>
        <taxon>Bacteria</taxon>
        <taxon>Pseudomonadati</taxon>
        <taxon>Pseudomonadota</taxon>
        <taxon>Gammaproteobacteria</taxon>
        <taxon>Chromatiales</taxon>
        <taxon>Oceanococcaceae</taxon>
        <taxon>Abyssibacter</taxon>
    </lineage>
</organism>
<dbReference type="AlphaFoldDB" id="A0A363UJH3"/>